<keyword evidence="7" id="KW-1185">Reference proteome</keyword>
<accession>A0ABQ8FI21</accession>
<reference evidence="6 7" key="1">
    <citation type="submission" date="2021-02" db="EMBL/GenBank/DDBJ databases">
        <title>Variation within the Batrachochytrium salamandrivorans European outbreak.</title>
        <authorList>
            <person name="Kelly M."/>
            <person name="Pasmans F."/>
            <person name="Shea T.P."/>
            <person name="Munoz J.F."/>
            <person name="Carranza S."/>
            <person name="Cuomo C.A."/>
            <person name="Martel A."/>
        </authorList>
    </citation>
    <scope>NUCLEOTIDE SEQUENCE [LARGE SCALE GENOMIC DNA]</scope>
    <source>
        <strain evidence="6 7">AMFP18/2</strain>
    </source>
</reference>
<dbReference type="Gene3D" id="3.30.170.10">
    <property type="entry name" value="Cyclin-dependent kinase, regulatory subunit"/>
    <property type="match status" value="1"/>
</dbReference>
<dbReference type="InterPro" id="IPR036858">
    <property type="entry name" value="Cyclin-dep_kinase_reg-sub_sf"/>
</dbReference>
<dbReference type="PROSITE" id="PS00945">
    <property type="entry name" value="CKS_2"/>
    <property type="match status" value="1"/>
</dbReference>
<organism evidence="6 7">
    <name type="scientific">Batrachochytrium salamandrivorans</name>
    <dbReference type="NCBI Taxonomy" id="1357716"/>
    <lineage>
        <taxon>Eukaryota</taxon>
        <taxon>Fungi</taxon>
        <taxon>Fungi incertae sedis</taxon>
        <taxon>Chytridiomycota</taxon>
        <taxon>Chytridiomycota incertae sedis</taxon>
        <taxon>Chytridiomycetes</taxon>
        <taxon>Rhizophydiales</taxon>
        <taxon>Rhizophydiales incertae sedis</taxon>
        <taxon>Batrachochytrium</taxon>
    </lineage>
</organism>
<dbReference type="PROSITE" id="PS00944">
    <property type="entry name" value="CKS_1"/>
    <property type="match status" value="1"/>
</dbReference>
<dbReference type="Pfam" id="PF01111">
    <property type="entry name" value="CKS"/>
    <property type="match status" value="1"/>
</dbReference>
<dbReference type="SUPFAM" id="SSF55637">
    <property type="entry name" value="Cell cycle regulatory proteins"/>
    <property type="match status" value="1"/>
</dbReference>
<proteinExistence type="inferred from homology"/>
<sequence>MINARRTARKPTDAEQRDLDIHEHEEDVYYSPKYTDDLYEYRHVTVPKPIAKWMPQGRLLAEYEWRGFGIKQSPGWVHFMIHNPEPHILLFRREKDFQLKYPNATINTKVGGLVG</sequence>
<dbReference type="PANTHER" id="PTHR23415">
    <property type="entry name" value="CYCLIN-DEPENDENT KINASES REGULATORY SUBUNIT/60S RIBOSOME SUBUNIT BIOGENESIS PROTEIN NIP7"/>
    <property type="match status" value="1"/>
</dbReference>
<evidence type="ECO:0000256" key="4">
    <source>
        <dbReference type="RuleBase" id="RU311113"/>
    </source>
</evidence>
<feature type="region of interest" description="Disordered" evidence="5">
    <location>
        <begin position="1"/>
        <end position="21"/>
    </location>
</feature>
<comment type="function">
    <text evidence="4">Binds to the catalytic subunit of the cyclin dependent kinases and is essential for their biological function.</text>
</comment>
<keyword evidence="2 4" id="KW-0132">Cell division</keyword>
<dbReference type="SMART" id="SM01084">
    <property type="entry name" value="CKS"/>
    <property type="match status" value="1"/>
</dbReference>
<protein>
    <recommendedName>
        <fullName evidence="4">Cyclin-dependent kinases regulatory subunit</fullName>
    </recommendedName>
</protein>
<evidence type="ECO:0000256" key="2">
    <source>
        <dbReference type="ARBA" id="ARBA00022618"/>
    </source>
</evidence>
<dbReference type="PRINTS" id="PR00296">
    <property type="entry name" value="CYCLINKINASE"/>
</dbReference>
<dbReference type="EMBL" id="JAFCIX010000102">
    <property type="protein sequence ID" value="KAH6598612.1"/>
    <property type="molecule type" value="Genomic_DNA"/>
</dbReference>
<evidence type="ECO:0000256" key="3">
    <source>
        <dbReference type="ARBA" id="ARBA00023306"/>
    </source>
</evidence>
<evidence type="ECO:0000256" key="5">
    <source>
        <dbReference type="SAM" id="MobiDB-lite"/>
    </source>
</evidence>
<comment type="caution">
    <text evidence="6">The sequence shown here is derived from an EMBL/GenBank/DDBJ whole genome shotgun (WGS) entry which is preliminary data.</text>
</comment>
<gene>
    <name evidence="6" type="ORF">BASA50_003650</name>
</gene>
<dbReference type="Proteomes" id="UP001648503">
    <property type="component" value="Unassembled WGS sequence"/>
</dbReference>
<comment type="similarity">
    <text evidence="1 4">Belongs to the CKS family.</text>
</comment>
<evidence type="ECO:0000313" key="7">
    <source>
        <dbReference type="Proteomes" id="UP001648503"/>
    </source>
</evidence>
<keyword evidence="3 4" id="KW-0131">Cell cycle</keyword>
<dbReference type="InterPro" id="IPR000789">
    <property type="entry name" value="Cyclin-dep_kinase_reg-sub"/>
</dbReference>
<evidence type="ECO:0000256" key="1">
    <source>
        <dbReference type="ARBA" id="ARBA00007782"/>
    </source>
</evidence>
<feature type="compositionally biased region" description="Basic and acidic residues" evidence="5">
    <location>
        <begin position="10"/>
        <end position="21"/>
    </location>
</feature>
<name>A0ABQ8FI21_9FUNG</name>
<evidence type="ECO:0000313" key="6">
    <source>
        <dbReference type="EMBL" id="KAH6598612.1"/>
    </source>
</evidence>